<dbReference type="EMBL" id="DVHE01000014">
    <property type="protein sequence ID" value="HIR50073.1"/>
    <property type="molecule type" value="Genomic_DNA"/>
</dbReference>
<name>A0A9D1DG90_9FIRM</name>
<sequence>MRWNRRSRKRLLALTLLGLAVAFLLFMRLSVAPLVQELAKARVANKASSIINDAVEAQLRNDNIDYDAIVFLEKDRNGAITALKTNINEINRLKTEILSVIDTMLLDLDVNDVGLPLGSLILPEFFSGTGPVLPVKVMSISTSDADFYNEFTEAGINQTSHRIDMEVRITMTILTPVGTESVTATSTVVVAETVIVGTVPGSYVDVGTGLQ</sequence>
<dbReference type="InterPro" id="IPR014197">
    <property type="entry name" value="Sporulation_prot_YunB"/>
</dbReference>
<protein>
    <submittedName>
        <fullName evidence="1">Sporulation protein YunB</fullName>
    </submittedName>
</protein>
<accession>A0A9D1DG90</accession>
<dbReference type="Proteomes" id="UP000824239">
    <property type="component" value="Unassembled WGS sequence"/>
</dbReference>
<gene>
    <name evidence="1" type="primary">yunB</name>
    <name evidence="1" type="ORF">IAA53_02095</name>
</gene>
<dbReference type="NCBIfam" id="TIGR02832">
    <property type="entry name" value="spo_yunB"/>
    <property type="match status" value="1"/>
</dbReference>
<evidence type="ECO:0000313" key="2">
    <source>
        <dbReference type="Proteomes" id="UP000824239"/>
    </source>
</evidence>
<evidence type="ECO:0000313" key="1">
    <source>
        <dbReference type="EMBL" id="HIR50073.1"/>
    </source>
</evidence>
<proteinExistence type="predicted"/>
<reference evidence="1" key="1">
    <citation type="submission" date="2020-10" db="EMBL/GenBank/DDBJ databases">
        <authorList>
            <person name="Gilroy R."/>
        </authorList>
    </citation>
    <scope>NUCLEOTIDE SEQUENCE</scope>
    <source>
        <strain evidence="1">ChiBcec15-4380</strain>
    </source>
</reference>
<dbReference type="AlphaFoldDB" id="A0A9D1DG90"/>
<organism evidence="1 2">
    <name type="scientific">Candidatus Avoscillospira avicola</name>
    <dbReference type="NCBI Taxonomy" id="2840706"/>
    <lineage>
        <taxon>Bacteria</taxon>
        <taxon>Bacillati</taxon>
        <taxon>Bacillota</taxon>
        <taxon>Clostridia</taxon>
        <taxon>Eubacteriales</taxon>
        <taxon>Oscillospiraceae</taxon>
        <taxon>Oscillospiraceae incertae sedis</taxon>
        <taxon>Candidatus Avoscillospira</taxon>
    </lineage>
</organism>
<comment type="caution">
    <text evidence="1">The sequence shown here is derived from an EMBL/GenBank/DDBJ whole genome shotgun (WGS) entry which is preliminary data.</text>
</comment>
<dbReference type="Pfam" id="PF09560">
    <property type="entry name" value="Spore_YunB"/>
    <property type="match status" value="1"/>
</dbReference>
<dbReference type="PIRSF" id="PIRSF021383">
    <property type="entry name" value="YunB"/>
    <property type="match status" value="1"/>
</dbReference>
<reference evidence="1" key="2">
    <citation type="journal article" date="2021" name="PeerJ">
        <title>Extensive microbial diversity within the chicken gut microbiome revealed by metagenomics and culture.</title>
        <authorList>
            <person name="Gilroy R."/>
            <person name="Ravi A."/>
            <person name="Getino M."/>
            <person name="Pursley I."/>
            <person name="Horton D.L."/>
            <person name="Alikhan N.F."/>
            <person name="Baker D."/>
            <person name="Gharbi K."/>
            <person name="Hall N."/>
            <person name="Watson M."/>
            <person name="Adriaenssens E.M."/>
            <person name="Foster-Nyarko E."/>
            <person name="Jarju S."/>
            <person name="Secka A."/>
            <person name="Antonio M."/>
            <person name="Oren A."/>
            <person name="Chaudhuri R.R."/>
            <person name="La Ragione R."/>
            <person name="Hildebrand F."/>
            <person name="Pallen M.J."/>
        </authorList>
    </citation>
    <scope>NUCLEOTIDE SEQUENCE</scope>
    <source>
        <strain evidence="1">ChiBcec15-4380</strain>
    </source>
</reference>